<dbReference type="Gene3D" id="1.25.40.10">
    <property type="entry name" value="Tetratricopeptide repeat domain"/>
    <property type="match status" value="1"/>
</dbReference>
<dbReference type="InterPro" id="IPR036388">
    <property type="entry name" value="WH-like_DNA-bd_sf"/>
</dbReference>
<dbReference type="SUPFAM" id="SSF52540">
    <property type="entry name" value="P-loop containing nucleoside triphosphate hydrolases"/>
    <property type="match status" value="1"/>
</dbReference>
<gene>
    <name evidence="3" type="ORF">ABT322_13960</name>
</gene>
<dbReference type="InterPro" id="IPR011990">
    <property type="entry name" value="TPR-like_helical_dom_sf"/>
</dbReference>
<dbReference type="InterPro" id="IPR039420">
    <property type="entry name" value="WalR-like"/>
</dbReference>
<evidence type="ECO:0000313" key="3">
    <source>
        <dbReference type="EMBL" id="MER6904861.1"/>
    </source>
</evidence>
<dbReference type="Pfam" id="PF13191">
    <property type="entry name" value="AAA_16"/>
    <property type="match status" value="1"/>
</dbReference>
<dbReference type="InterPro" id="IPR003593">
    <property type="entry name" value="AAA+_ATPase"/>
</dbReference>
<dbReference type="CDD" id="cd06170">
    <property type="entry name" value="LuxR_C_like"/>
    <property type="match status" value="1"/>
</dbReference>
<evidence type="ECO:0000313" key="4">
    <source>
        <dbReference type="Proteomes" id="UP001490330"/>
    </source>
</evidence>
<reference evidence="3 4" key="1">
    <citation type="submission" date="2024-06" db="EMBL/GenBank/DDBJ databases">
        <title>The Natural Products Discovery Center: Release of the First 8490 Sequenced Strains for Exploring Actinobacteria Biosynthetic Diversity.</title>
        <authorList>
            <person name="Kalkreuter E."/>
            <person name="Kautsar S.A."/>
            <person name="Yang D."/>
            <person name="Bader C.D."/>
            <person name="Teijaro C.N."/>
            <person name="Fluegel L."/>
            <person name="Davis C.M."/>
            <person name="Simpson J.R."/>
            <person name="Lauterbach L."/>
            <person name="Steele A.D."/>
            <person name="Gui C."/>
            <person name="Meng S."/>
            <person name="Li G."/>
            <person name="Viehrig K."/>
            <person name="Ye F."/>
            <person name="Su P."/>
            <person name="Kiefer A.F."/>
            <person name="Nichols A."/>
            <person name="Cepeda A.J."/>
            <person name="Yan W."/>
            <person name="Fan B."/>
            <person name="Jiang Y."/>
            <person name="Adhikari A."/>
            <person name="Zheng C.-J."/>
            <person name="Schuster L."/>
            <person name="Cowan T.M."/>
            <person name="Smanski M.J."/>
            <person name="Chevrette M.G."/>
            <person name="De Carvalho L.P.S."/>
            <person name="Shen B."/>
        </authorList>
    </citation>
    <scope>NUCLEOTIDE SEQUENCE [LARGE SCALE GENOMIC DNA]</scope>
    <source>
        <strain evidence="3 4">NPDC000632</strain>
    </source>
</reference>
<dbReference type="EMBL" id="JBEPCV010000011">
    <property type="protein sequence ID" value="MER6904861.1"/>
    <property type="molecule type" value="Genomic_DNA"/>
</dbReference>
<sequence>MRLVERDQELSSLTDVIRSSARGAGQVALVTGGIGCGKTALLAEIGSVAKKLGFEVRGATGSLVERPIPGAVLGQLLRDVEPALVDRAMAAGTARGADPGRHDGTGTVARLGPDTLDAETGRALQDLCAAVERRARRAPLLLCLDDVQFLDDLSLHWVLLLIRRLSDVPVTLIMTERGLSRPADPRLRAELRRRPEHRPLALRRLTGDGVAAVLVPYLGADLASRLAAECHGVSGGNPLLIRALAEDSRRGAAGTVHATGRLVVGDAFLDAVTGCLHRGWPALLHIAQALAVLHEDHATAQTVARLAGVEDAVLSRGLRALDDAGLISDGRLRHPAAAAAALAGCTGEERARLHRRAAELLYEEGGAGVLGVARHLVAAGTTTAPWAVDQLREAAERHLALSRPAEARLCLEVALRHCRDDDEQLRLKALLAGATWVLDPTMGARHLVELADALRAGRLPDQYAVVLAKYLLWHGRYVEAADAVERIGRRDAGMTDPLAAAEARATRELLSVGYPGLVSAGATGTGPARQVSFGGDPRIRGAVALSDVLRRGPRQDVVDSAEAAMRAMRLGRNTHEWLTCAVSALLFADRTEAAAAWCDHWLDEARGRRVPLWIAEFSSLRAGIALRQGRPREARELAEAALARIPVESWGVCIGGPLANLIQANTDLGDHEAAAEYLEVPLPQGMFDSRFGLYYLHARGQHYLATGQPRAALDDFTNCGALMRAWGLDQPSLVPWRSGAARALLALGENERAHALARQQLDLAGDALTRTRGISLRVLAAAGRPSQRGALLKSATAILERSGDRLQLAGALAELAVAHLRSGRDTEAQALAQRAAHLAGACGAPALAAEFARLLPTRMAPPGTPGRAPAQDLDLLSPAEQRVASLAGEGLSNKQISARLSITVSTVEQHLTRIFRKLGVRTRGELRQNRALAG</sequence>
<dbReference type="SUPFAM" id="SSF46894">
    <property type="entry name" value="C-terminal effector domain of the bipartite response regulators"/>
    <property type="match status" value="1"/>
</dbReference>
<dbReference type="PANTHER" id="PTHR43214">
    <property type="entry name" value="TWO-COMPONENT RESPONSE REGULATOR"/>
    <property type="match status" value="1"/>
</dbReference>
<dbReference type="Proteomes" id="UP001490330">
    <property type="component" value="Unassembled WGS sequence"/>
</dbReference>
<dbReference type="SUPFAM" id="SSF48452">
    <property type="entry name" value="TPR-like"/>
    <property type="match status" value="2"/>
</dbReference>
<organism evidence="3 4">
    <name type="scientific">Streptomyces flaveolus</name>
    <dbReference type="NCBI Taxonomy" id="67297"/>
    <lineage>
        <taxon>Bacteria</taxon>
        <taxon>Bacillati</taxon>
        <taxon>Actinomycetota</taxon>
        <taxon>Actinomycetes</taxon>
        <taxon>Kitasatosporales</taxon>
        <taxon>Streptomycetaceae</taxon>
        <taxon>Streptomyces</taxon>
    </lineage>
</organism>
<dbReference type="Gene3D" id="3.40.50.300">
    <property type="entry name" value="P-loop containing nucleotide triphosphate hydrolases"/>
    <property type="match status" value="1"/>
</dbReference>
<dbReference type="PROSITE" id="PS50043">
    <property type="entry name" value="HTH_LUXR_2"/>
    <property type="match status" value="1"/>
</dbReference>
<protein>
    <submittedName>
        <fullName evidence="3">AAA family ATPase</fullName>
    </submittedName>
</protein>
<keyword evidence="1" id="KW-0238">DNA-binding</keyword>
<dbReference type="InterPro" id="IPR000792">
    <property type="entry name" value="Tscrpt_reg_LuxR_C"/>
</dbReference>
<feature type="domain" description="HTH luxR-type" evidence="2">
    <location>
        <begin position="869"/>
        <end position="934"/>
    </location>
</feature>
<evidence type="ECO:0000259" key="2">
    <source>
        <dbReference type="PROSITE" id="PS50043"/>
    </source>
</evidence>
<dbReference type="PRINTS" id="PR00038">
    <property type="entry name" value="HTHLUXR"/>
</dbReference>
<dbReference type="Gene3D" id="1.10.10.10">
    <property type="entry name" value="Winged helix-like DNA-binding domain superfamily/Winged helix DNA-binding domain"/>
    <property type="match status" value="1"/>
</dbReference>
<comment type="caution">
    <text evidence="3">The sequence shown here is derived from an EMBL/GenBank/DDBJ whole genome shotgun (WGS) entry which is preliminary data.</text>
</comment>
<dbReference type="PROSITE" id="PS00622">
    <property type="entry name" value="HTH_LUXR_1"/>
    <property type="match status" value="1"/>
</dbReference>
<dbReference type="InterPro" id="IPR041664">
    <property type="entry name" value="AAA_16"/>
</dbReference>
<keyword evidence="4" id="KW-1185">Reference proteome</keyword>
<dbReference type="Pfam" id="PF00196">
    <property type="entry name" value="GerE"/>
    <property type="match status" value="1"/>
</dbReference>
<name>A0ABV1VFQ3_9ACTN</name>
<evidence type="ECO:0000256" key="1">
    <source>
        <dbReference type="ARBA" id="ARBA00023125"/>
    </source>
</evidence>
<dbReference type="SMART" id="SM00421">
    <property type="entry name" value="HTH_LUXR"/>
    <property type="match status" value="1"/>
</dbReference>
<dbReference type="RefSeq" id="WP_350720446.1">
    <property type="nucleotide sequence ID" value="NZ_JBEPCO010000019.1"/>
</dbReference>
<accession>A0ABV1VFQ3</accession>
<dbReference type="InterPro" id="IPR027417">
    <property type="entry name" value="P-loop_NTPase"/>
</dbReference>
<dbReference type="SMART" id="SM00382">
    <property type="entry name" value="AAA"/>
    <property type="match status" value="1"/>
</dbReference>
<proteinExistence type="predicted"/>
<dbReference type="InterPro" id="IPR016032">
    <property type="entry name" value="Sig_transdc_resp-reg_C-effctor"/>
</dbReference>